<dbReference type="EMBL" id="MBEV02000003">
    <property type="protein sequence ID" value="MUP04536.1"/>
    <property type="molecule type" value="Genomic_DNA"/>
</dbReference>
<proteinExistence type="predicted"/>
<comment type="caution">
    <text evidence="2">The sequence shown here is derived from an EMBL/GenBank/DDBJ whole genome shotgun (WGS) entry which is preliminary data.</text>
</comment>
<evidence type="ECO:0000313" key="2">
    <source>
        <dbReference type="EMBL" id="MUP04536.1"/>
    </source>
</evidence>
<accession>A0ABD6G7A2</accession>
<dbReference type="RefSeq" id="WP_070164832.1">
    <property type="nucleotide sequence ID" value="NZ_CP118259.1"/>
</dbReference>
<dbReference type="Proteomes" id="UP000175993">
    <property type="component" value="Unassembled WGS sequence"/>
</dbReference>
<protein>
    <submittedName>
        <fullName evidence="2">Uncharacterized protein</fullName>
    </submittedName>
</protein>
<name>A0ABD6G7A2_AGRVI</name>
<gene>
    <name evidence="2" type="ORF">BBI04_006870</name>
</gene>
<reference evidence="2 3" key="1">
    <citation type="submission" date="2019-11" db="EMBL/GenBank/DDBJ databases">
        <title>Whole-genome sequencing of Allorhizobium vitis.</title>
        <authorList>
            <person name="Gan H.M."/>
            <person name="Savka M.A."/>
        </authorList>
    </citation>
    <scope>NUCLEOTIDE SEQUENCE [LARGE SCALE GENOMIC DNA]</scope>
    <source>
        <strain evidence="2 3">AB4</strain>
    </source>
</reference>
<organism evidence="2 3">
    <name type="scientific">Agrobacterium vitis</name>
    <name type="common">Rhizobium vitis</name>
    <dbReference type="NCBI Taxonomy" id="373"/>
    <lineage>
        <taxon>Bacteria</taxon>
        <taxon>Pseudomonadati</taxon>
        <taxon>Pseudomonadota</taxon>
        <taxon>Alphaproteobacteria</taxon>
        <taxon>Hyphomicrobiales</taxon>
        <taxon>Rhizobiaceae</taxon>
        <taxon>Rhizobium/Agrobacterium group</taxon>
        <taxon>Agrobacterium</taxon>
    </lineage>
</organism>
<feature type="compositionally biased region" description="Basic and acidic residues" evidence="1">
    <location>
        <begin position="110"/>
        <end position="124"/>
    </location>
</feature>
<feature type="region of interest" description="Disordered" evidence="1">
    <location>
        <begin position="106"/>
        <end position="137"/>
    </location>
</feature>
<evidence type="ECO:0000256" key="1">
    <source>
        <dbReference type="SAM" id="MobiDB-lite"/>
    </source>
</evidence>
<dbReference type="AlphaFoldDB" id="A0ABD6G7A2"/>
<sequence>MHEKEKTNRSTVEIDIVERLRTYRPTDEWGDGVHHTICDEAANEITRLSNELRQSQSALDLAISRGCDHCAENIRHARNMAVRSVICPATSPELLELIAKAKATYDAMSPEEKARHDQAQRESFLRGMMPTGDPRLD</sequence>
<evidence type="ECO:0000313" key="3">
    <source>
        <dbReference type="Proteomes" id="UP000175993"/>
    </source>
</evidence>